<dbReference type="AlphaFoldDB" id="A0A6H1U9P5"/>
<proteinExistence type="predicted"/>
<evidence type="ECO:0000313" key="2">
    <source>
        <dbReference type="Proteomes" id="UP000501602"/>
    </source>
</evidence>
<dbReference type="EMBL" id="CP051180">
    <property type="protein sequence ID" value="QIZ75761.1"/>
    <property type="molecule type" value="Genomic_DNA"/>
</dbReference>
<name>A0A6H1U9P5_9GAMM</name>
<dbReference type="RefSeq" id="WP_168659022.1">
    <property type="nucleotide sequence ID" value="NZ_CP051180.1"/>
</dbReference>
<reference evidence="1 2" key="1">
    <citation type="submission" date="2020-04" db="EMBL/GenBank/DDBJ databases">
        <title>Ferrimonas sp. S7 isolated from sea water.</title>
        <authorList>
            <person name="Bae S.S."/>
            <person name="Baek K."/>
        </authorList>
    </citation>
    <scope>NUCLEOTIDE SEQUENCE [LARGE SCALE GENOMIC DNA]</scope>
    <source>
        <strain evidence="1 2">S7</strain>
    </source>
</reference>
<accession>A0A6H1U9P5</accession>
<organism evidence="1 2">
    <name type="scientific">Ferrimonas lipolytica</name>
    <dbReference type="NCBI Taxonomy" id="2724191"/>
    <lineage>
        <taxon>Bacteria</taxon>
        <taxon>Pseudomonadati</taxon>
        <taxon>Pseudomonadota</taxon>
        <taxon>Gammaproteobacteria</taxon>
        <taxon>Alteromonadales</taxon>
        <taxon>Ferrimonadaceae</taxon>
        <taxon>Ferrimonas</taxon>
    </lineage>
</organism>
<evidence type="ECO:0000313" key="1">
    <source>
        <dbReference type="EMBL" id="QIZ75761.1"/>
    </source>
</evidence>
<protein>
    <submittedName>
        <fullName evidence="1">Uncharacterized protein</fullName>
    </submittedName>
</protein>
<dbReference type="Proteomes" id="UP000501602">
    <property type="component" value="Chromosome"/>
</dbReference>
<sequence length="705" mass="79349">MHLDELLAVRDREERDKQLRRAFSPATALIEVSGSELKALTILCNLTFKRADVTDLLSVAQAKQALTDPVHFEHCVNEVKWFHSHNLKYPDSRVSHQRLILPSPEATLGVISSSEEPELLGWSHNSTEINRSKLFCTAFLMAGRSTCLVREIIQHPSKWLPRLAQRCLPAEQRKRLSQRLSDCLPETSTPNEVSPYSKQVRMFDGHRYRSLTPVVSHSLQSKIQQLANSHQLRATTIEHAHPAAVGDLTASQGGRVRALFYPPPVYLSKAEGLSGARSKQAQQGRSVFDLTALKNKRFVAALDQLIGNQGFQTLRAKRESRIEALRTVRKALAQWLAPVLEWRDALEREKTGLNLENGLERGLLETPQADLPELLDPLSNRLQEELQVVGRGKAYAYHPQLMSPLKSQLKWLLGQLAREDDHSSTSATMSYLHLSGLRVFDAQAQSNPYVVGIPSLSALWGLTHNFERRLTERLGRPIQIVNVAWFIRQYNLSDSKKLPEPNTPRKLRQQSEIKRPGILDSKLCDITMELVLKVVTPPEVEPLTQAEFNLVQAAFPSNFAGGCLQPPCLYECTEWCKLHTSPQELFDELVRLPRGGCWVYPTDEKITCLDDLGPLLTKKQNYRPVSAGFVALEELQCRAGSVESSHCYAEPAIGLVDCIGPIEVRFAGLKHFLENAFWHMDVTDRAMLLKKAPLLELFYGIGQTS</sequence>
<dbReference type="Pfam" id="PF09614">
    <property type="entry name" value="Cas_Csy2"/>
    <property type="match status" value="1"/>
</dbReference>
<dbReference type="KEGG" id="fes:HER31_01900"/>
<gene>
    <name evidence="1" type="ORF">HER31_01900</name>
</gene>
<dbReference type="InterPro" id="IPR013398">
    <property type="entry name" value="CRISPR-assoc_prot_Csy2"/>
</dbReference>
<keyword evidence="2" id="KW-1185">Reference proteome</keyword>